<dbReference type="InterPro" id="IPR036188">
    <property type="entry name" value="FAD/NAD-bd_sf"/>
</dbReference>
<dbReference type="Pfam" id="PF02910">
    <property type="entry name" value="Succ_DH_flav_C"/>
    <property type="match status" value="1"/>
</dbReference>
<dbReference type="SUPFAM" id="SSF51905">
    <property type="entry name" value="FAD/NAD(P)-binding domain"/>
    <property type="match status" value="1"/>
</dbReference>
<evidence type="ECO:0000256" key="2">
    <source>
        <dbReference type="ARBA" id="ARBA00004950"/>
    </source>
</evidence>
<evidence type="ECO:0000313" key="15">
    <source>
        <dbReference type="EMBL" id="RUS58461.1"/>
    </source>
</evidence>
<evidence type="ECO:0000256" key="3">
    <source>
        <dbReference type="ARBA" id="ARBA00008562"/>
    </source>
</evidence>
<evidence type="ECO:0000259" key="14">
    <source>
        <dbReference type="Pfam" id="PF02910"/>
    </source>
</evidence>
<dbReference type="GO" id="GO:0008734">
    <property type="term" value="F:L-aspartate oxidase activity"/>
    <property type="evidence" value="ECO:0007669"/>
    <property type="project" value="UniProtKB-UniRule"/>
</dbReference>
<dbReference type="Pfam" id="PF00890">
    <property type="entry name" value="FAD_binding_2"/>
    <property type="match status" value="1"/>
</dbReference>
<evidence type="ECO:0000256" key="12">
    <source>
        <dbReference type="RuleBase" id="RU362049"/>
    </source>
</evidence>
<reference evidence="15 16" key="1">
    <citation type="submission" date="2014-11" db="EMBL/GenBank/DDBJ databases">
        <title>Genome sequence and analysis of novel Kurthia sp.</title>
        <authorList>
            <person name="Lawson J.N."/>
            <person name="Gonzalez J.E."/>
            <person name="Rinauldi L."/>
            <person name="Xuan Z."/>
            <person name="Firman A."/>
            <person name="Shaddox L."/>
            <person name="Trudeau A."/>
            <person name="Shah S."/>
            <person name="Reiman D."/>
        </authorList>
    </citation>
    <scope>NUCLEOTIDE SEQUENCE [LARGE SCALE GENOMIC DNA]</scope>
    <source>
        <strain evidence="15 16">3B1D</strain>
    </source>
</reference>
<dbReference type="SUPFAM" id="SSF56425">
    <property type="entry name" value="Succinate dehydrogenase/fumarate reductase flavoprotein, catalytic domain"/>
    <property type="match status" value="1"/>
</dbReference>
<gene>
    <name evidence="15" type="ORF">QI30_00125</name>
</gene>
<dbReference type="UniPathway" id="UPA00253">
    <property type="reaction ID" value="UER00326"/>
</dbReference>
<dbReference type="EMBL" id="JTFC01000001">
    <property type="protein sequence ID" value="RUS58461.1"/>
    <property type="molecule type" value="Genomic_DNA"/>
</dbReference>
<dbReference type="GO" id="GO:0005737">
    <property type="term" value="C:cytoplasm"/>
    <property type="evidence" value="ECO:0007669"/>
    <property type="project" value="UniProtKB-SubCell"/>
</dbReference>
<keyword evidence="7 12" id="KW-0662">Pyridine nucleotide biosynthesis</keyword>
<dbReference type="InterPro" id="IPR003953">
    <property type="entry name" value="FAD-dep_OxRdtase_2_FAD-bd"/>
</dbReference>
<comment type="cofactor">
    <cofactor evidence="1 12">
        <name>FAD</name>
        <dbReference type="ChEBI" id="CHEBI:57692"/>
    </cofactor>
</comment>
<comment type="similarity">
    <text evidence="3 12">Belongs to the FAD-dependent oxidoreductase 2 family. NadB subfamily.</text>
</comment>
<dbReference type="SUPFAM" id="SSF46977">
    <property type="entry name" value="Succinate dehydrogenase/fumarate reductase flavoprotein C-terminal domain"/>
    <property type="match status" value="1"/>
</dbReference>
<comment type="catalytic activity">
    <reaction evidence="10">
        <text>L-aspartate + O2 = iminosuccinate + H2O2</text>
        <dbReference type="Rhea" id="RHEA:25876"/>
        <dbReference type="ChEBI" id="CHEBI:15379"/>
        <dbReference type="ChEBI" id="CHEBI:16240"/>
        <dbReference type="ChEBI" id="CHEBI:29991"/>
        <dbReference type="ChEBI" id="CHEBI:77875"/>
        <dbReference type="EC" id="1.4.3.16"/>
    </reaction>
    <physiologicalReaction direction="left-to-right" evidence="10">
        <dbReference type="Rhea" id="RHEA:25877"/>
    </physiologicalReaction>
</comment>
<dbReference type="InterPro" id="IPR027477">
    <property type="entry name" value="Succ_DH/fumarate_Rdtase_cat_sf"/>
</dbReference>
<protein>
    <recommendedName>
        <fullName evidence="5 11">L-aspartate oxidase</fullName>
        <ecNumber evidence="4 11">1.4.3.16</ecNumber>
    </recommendedName>
</protein>
<proteinExistence type="inferred from homology"/>
<evidence type="ECO:0000313" key="16">
    <source>
        <dbReference type="Proteomes" id="UP000288623"/>
    </source>
</evidence>
<keyword evidence="9 12" id="KW-0560">Oxidoreductase</keyword>
<keyword evidence="6 12" id="KW-0285">Flavoprotein</keyword>
<keyword evidence="8 12" id="KW-0274">FAD</keyword>
<accession>A0A433RYU7</accession>
<organism evidence="15 16">
    <name type="scientific">Candidatus Kurthia intestinigallinarum</name>
    <dbReference type="NCBI Taxonomy" id="1562256"/>
    <lineage>
        <taxon>Bacteria</taxon>
        <taxon>Bacillati</taxon>
        <taxon>Bacillota</taxon>
        <taxon>Bacilli</taxon>
        <taxon>Bacillales</taxon>
        <taxon>Caryophanaceae</taxon>
        <taxon>Kurthia</taxon>
    </lineage>
</organism>
<dbReference type="PANTHER" id="PTHR42716">
    <property type="entry name" value="L-ASPARTATE OXIDASE"/>
    <property type="match status" value="1"/>
</dbReference>
<evidence type="ECO:0000256" key="6">
    <source>
        <dbReference type="ARBA" id="ARBA00022630"/>
    </source>
</evidence>
<dbReference type="PANTHER" id="PTHR42716:SF2">
    <property type="entry name" value="L-ASPARTATE OXIDASE, CHLOROPLASTIC"/>
    <property type="match status" value="1"/>
</dbReference>
<dbReference type="GO" id="GO:0034628">
    <property type="term" value="P:'de novo' NAD+ biosynthetic process from L-aspartate"/>
    <property type="evidence" value="ECO:0007669"/>
    <property type="project" value="TreeGrafter"/>
</dbReference>
<dbReference type="Gene3D" id="3.50.50.60">
    <property type="entry name" value="FAD/NAD(P)-binding domain"/>
    <property type="match status" value="1"/>
</dbReference>
<sequence length="502" mass="54237">MHVDIIILGSGIAALQTARLLPKHKHVLVITKGDLRTSSSYIAQGGIASVTQPKDSFASHIADTLAAGVAHNYEPHVNNLVTDGKTALDALITQGFAIDAHVGLEGAHSHHRIVHAGGDATGRHLTEHLINQLPSNVHIHTHELAYALLHNTAGDIIGVRTTTQCYFAAQTIIATGGAGALYTYTSNQPKSFGDGIAMAALAGAAVADMEFMQFHPSLLYKDERCFGLVSEAVRGAGARFVDDTGDYFMNGQDLAPRHITARAVYERRAAGHDVYLDISAIANFEQHFPTVSAICQRADVPLSTQRIPIAPGSHFLMGGILTDDVGQTSLRGLYAVGEAACSGVHGANRLASNSLLEGLAFGMRLAEHLAQAPAQTNWHLRHAPVAPNTALLPLEQLQQLMMQHAGIMRSGLTLQQLKNKLPIIHQIAPDQAELALAHVTARLIVSGALARQETRGAHIREDYPQQNDALSNRLLIQQQHTIVRRTWHEFIQTTAHAERIFY</sequence>
<keyword evidence="16" id="KW-1185">Reference proteome</keyword>
<evidence type="ECO:0000256" key="9">
    <source>
        <dbReference type="ARBA" id="ARBA00023002"/>
    </source>
</evidence>
<evidence type="ECO:0000256" key="10">
    <source>
        <dbReference type="ARBA" id="ARBA00048305"/>
    </source>
</evidence>
<dbReference type="Gene3D" id="1.20.58.100">
    <property type="entry name" value="Fumarate reductase/succinate dehydrogenase flavoprotein-like, C-terminal domain"/>
    <property type="match status" value="1"/>
</dbReference>
<evidence type="ECO:0000256" key="1">
    <source>
        <dbReference type="ARBA" id="ARBA00001974"/>
    </source>
</evidence>
<dbReference type="Gene3D" id="3.90.700.10">
    <property type="entry name" value="Succinate dehydrogenase/fumarate reductase flavoprotein, catalytic domain"/>
    <property type="match status" value="1"/>
</dbReference>
<comment type="subcellular location">
    <subcellularLocation>
        <location evidence="12">Cytoplasm</location>
    </subcellularLocation>
</comment>
<dbReference type="PRINTS" id="PR00368">
    <property type="entry name" value="FADPNR"/>
</dbReference>
<dbReference type="InterPro" id="IPR015939">
    <property type="entry name" value="Fum_Rdtase/Succ_DH_flav-like_C"/>
</dbReference>
<dbReference type="InterPro" id="IPR037099">
    <property type="entry name" value="Fum_R/Succ_DH_flav-like_C_sf"/>
</dbReference>
<dbReference type="EC" id="1.4.3.16" evidence="4 11"/>
<dbReference type="NCBIfam" id="TIGR00551">
    <property type="entry name" value="nadB"/>
    <property type="match status" value="1"/>
</dbReference>
<feature type="domain" description="Fumarate reductase/succinate dehydrogenase flavoprotein-like C-terminal" evidence="14">
    <location>
        <begin position="437"/>
        <end position="469"/>
    </location>
</feature>
<name>A0A433RYU7_9BACL</name>
<evidence type="ECO:0000259" key="13">
    <source>
        <dbReference type="Pfam" id="PF00890"/>
    </source>
</evidence>
<feature type="domain" description="FAD-dependent oxidoreductase 2 FAD-binding" evidence="13">
    <location>
        <begin position="4"/>
        <end position="355"/>
    </location>
</feature>
<comment type="function">
    <text evidence="12">Catalyzes the oxidation of L-aspartate to iminoaspartate.</text>
</comment>
<dbReference type="RefSeq" id="WP_126988942.1">
    <property type="nucleotide sequence ID" value="NZ_JTFC01000001.1"/>
</dbReference>
<evidence type="ECO:0000256" key="4">
    <source>
        <dbReference type="ARBA" id="ARBA00012173"/>
    </source>
</evidence>
<comment type="caution">
    <text evidence="15">The sequence shown here is derived from an EMBL/GenBank/DDBJ whole genome shotgun (WGS) entry which is preliminary data.</text>
</comment>
<dbReference type="OrthoDB" id="9806724at2"/>
<evidence type="ECO:0000256" key="8">
    <source>
        <dbReference type="ARBA" id="ARBA00022827"/>
    </source>
</evidence>
<dbReference type="GO" id="GO:0033765">
    <property type="term" value="F:steroid dehydrogenase activity, acting on the CH-CH group of donors"/>
    <property type="evidence" value="ECO:0007669"/>
    <property type="project" value="UniProtKB-ARBA"/>
</dbReference>
<dbReference type="AlphaFoldDB" id="A0A433RYU7"/>
<evidence type="ECO:0000256" key="11">
    <source>
        <dbReference type="NCBIfam" id="TIGR00551"/>
    </source>
</evidence>
<comment type="pathway">
    <text evidence="2 12">Cofactor biosynthesis; NAD(+) biosynthesis; iminoaspartate from L-aspartate (oxidase route): step 1/1.</text>
</comment>
<dbReference type="Proteomes" id="UP000288623">
    <property type="component" value="Unassembled WGS sequence"/>
</dbReference>
<evidence type="ECO:0000256" key="5">
    <source>
        <dbReference type="ARBA" id="ARBA00021901"/>
    </source>
</evidence>
<evidence type="ECO:0000256" key="7">
    <source>
        <dbReference type="ARBA" id="ARBA00022642"/>
    </source>
</evidence>
<dbReference type="InterPro" id="IPR005288">
    <property type="entry name" value="NadB"/>
</dbReference>